<dbReference type="PANTHER" id="PTHR23095">
    <property type="entry name" value="PARANEOPLASTIC ANTIGEN"/>
    <property type="match status" value="1"/>
</dbReference>
<protein>
    <recommendedName>
        <fullName evidence="9">CCHC-type domain-containing protein</fullName>
    </recommendedName>
</protein>
<keyword evidence="1" id="KW-0863">Zinc-finger</keyword>
<dbReference type="Pfam" id="PF00076">
    <property type="entry name" value="RRM_1"/>
    <property type="match status" value="1"/>
</dbReference>
<evidence type="ECO:0000313" key="8">
    <source>
        <dbReference type="Proteomes" id="UP000005207"/>
    </source>
</evidence>
<dbReference type="InterPro" id="IPR035979">
    <property type="entry name" value="RBD_domain_sf"/>
</dbReference>
<evidence type="ECO:0008006" key="9">
    <source>
        <dbReference type="Google" id="ProtNLM"/>
    </source>
</evidence>
<dbReference type="InterPro" id="IPR048270">
    <property type="entry name" value="PNMA_C"/>
</dbReference>
<dbReference type="InParanoid" id="A0A669B1P8"/>
<dbReference type="SUPFAM" id="SSF54928">
    <property type="entry name" value="RNA-binding domain, RBD"/>
    <property type="match status" value="1"/>
</dbReference>
<evidence type="ECO:0000256" key="3">
    <source>
        <dbReference type="SAM" id="Coils"/>
    </source>
</evidence>
<feature type="domain" description="RRM" evidence="5">
    <location>
        <begin position="13"/>
        <end position="79"/>
    </location>
</feature>
<evidence type="ECO:0000259" key="6">
    <source>
        <dbReference type="PROSITE" id="PS50158"/>
    </source>
</evidence>
<dbReference type="Pfam" id="PF14893">
    <property type="entry name" value="PNMA"/>
    <property type="match status" value="1"/>
</dbReference>
<name>A0A669B1P8_ORENI</name>
<feature type="compositionally biased region" description="Polar residues" evidence="4">
    <location>
        <begin position="150"/>
        <end position="162"/>
    </location>
</feature>
<keyword evidence="3" id="KW-0175">Coiled coil</keyword>
<reference evidence="7" key="2">
    <citation type="submission" date="2025-08" db="UniProtKB">
        <authorList>
            <consortium name="Ensembl"/>
        </authorList>
    </citation>
    <scope>IDENTIFICATION</scope>
</reference>
<evidence type="ECO:0000313" key="7">
    <source>
        <dbReference type="Ensembl" id="ENSONIP00000028507.1"/>
    </source>
</evidence>
<evidence type="ECO:0000256" key="2">
    <source>
        <dbReference type="PROSITE-ProRule" id="PRU00176"/>
    </source>
</evidence>
<sequence length="572" mass="63909">MDICNRFEVNGQNTLYVTGIGPEYTDEEITAVFKVNGDISKLVRIPDESGQPEGRALIQYASDRSISRIDPITLGTVPSPKDPAVLWFVRTIREVCQEAVWREIAHRYLDELKSVAGSGRKGFLSVLQEELQGNQSTSHDVHSSATQPYAAQNANTPNNDQNEPAEPTHAHSASASLPTSPVHISEDIFNPPQIQKVIVEHVIRSESTTSPSPQIRLRTFSGRMPRPNGEVDYETWRTQVDLLLNEPSLNDAHKVRRILESLLSPAADVVKPLGISSPPSIYISQLDSAFGVVEDGEELFAAFLGSNQDIGEKPSAYLNRLHSILTRAISRGGASAENSNDLLLRQFCRGCWDQSIIIGLQLECKKGNPPTFPEFLLMLRTEEDRRSTKLDRMKKHLGASKANMYAHHVFDMPSYDCEPVPLPNIKPNETSKLEKKVNELTKQLEKLNKKPPSLTHDSNPPLVIKAKQDETSNIEKKIAELTKQVEKLAQNQRESTQKTDCFAISSSNMKRGLKVPGMPRPWFCFKCGEDNHIAAHCPNEPNPTLVRKKNAELRERQDKFFAQQAASPFTLN</sequence>
<dbReference type="PROSITE" id="PS50158">
    <property type="entry name" value="ZF_CCHC"/>
    <property type="match status" value="1"/>
</dbReference>
<dbReference type="GO" id="GO:0003723">
    <property type="term" value="F:RNA binding"/>
    <property type="evidence" value="ECO:0007669"/>
    <property type="project" value="UniProtKB-UniRule"/>
</dbReference>
<dbReference type="GO" id="GO:0008270">
    <property type="term" value="F:zinc ion binding"/>
    <property type="evidence" value="ECO:0007669"/>
    <property type="project" value="UniProtKB-KW"/>
</dbReference>
<dbReference type="SUPFAM" id="SSF57756">
    <property type="entry name" value="Retrovirus zinc finger-like domains"/>
    <property type="match status" value="1"/>
</dbReference>
<dbReference type="OMA" id="FTSMIVE"/>
<accession>A0A669B1P8</accession>
<evidence type="ECO:0000256" key="1">
    <source>
        <dbReference type="PROSITE-ProRule" id="PRU00047"/>
    </source>
</evidence>
<keyword evidence="2" id="KW-0694">RNA-binding</keyword>
<dbReference type="InterPro" id="IPR026523">
    <property type="entry name" value="PNMA"/>
</dbReference>
<dbReference type="InterPro" id="IPR012677">
    <property type="entry name" value="Nucleotide-bd_a/b_plait_sf"/>
</dbReference>
<keyword evidence="8" id="KW-1185">Reference proteome</keyword>
<dbReference type="Gene3D" id="3.30.70.330">
    <property type="match status" value="1"/>
</dbReference>
<dbReference type="Ensembl" id="ENSONIT00000073644.1">
    <property type="protein sequence ID" value="ENSONIP00000028507.1"/>
    <property type="gene ID" value="ENSONIG00000034333.1"/>
</dbReference>
<dbReference type="PANTHER" id="PTHR23095:SF53">
    <property type="entry name" value="ZINC FINGER CCHC DOMAIN-CONTAINING PROTEIN 12-LIKE"/>
    <property type="match status" value="1"/>
</dbReference>
<evidence type="ECO:0000259" key="5">
    <source>
        <dbReference type="PROSITE" id="PS50102"/>
    </source>
</evidence>
<dbReference type="InterPro" id="IPR036875">
    <property type="entry name" value="Znf_CCHC_sf"/>
</dbReference>
<reference evidence="8" key="1">
    <citation type="submission" date="2012-01" db="EMBL/GenBank/DDBJ databases">
        <title>The Genome Sequence of Oreochromis niloticus (Nile Tilapia).</title>
        <authorList>
            <consortium name="Broad Institute Genome Assembly Team"/>
            <consortium name="Broad Institute Sequencing Platform"/>
            <person name="Di Palma F."/>
            <person name="Johnson J."/>
            <person name="Lander E.S."/>
            <person name="Lindblad-Toh K."/>
        </authorList>
    </citation>
    <scope>NUCLEOTIDE SEQUENCE [LARGE SCALE GENOMIC DNA]</scope>
</reference>
<keyword evidence="1" id="KW-0862">Zinc</keyword>
<dbReference type="PROSITE" id="PS50102">
    <property type="entry name" value="RRM"/>
    <property type="match status" value="1"/>
</dbReference>
<feature type="region of interest" description="Disordered" evidence="4">
    <location>
        <begin position="150"/>
        <end position="186"/>
    </location>
</feature>
<keyword evidence="1" id="KW-0479">Metal-binding</keyword>
<feature type="domain" description="CCHC-type" evidence="6">
    <location>
        <begin position="524"/>
        <end position="539"/>
    </location>
</feature>
<organism evidence="7 8">
    <name type="scientific">Oreochromis niloticus</name>
    <name type="common">Nile tilapia</name>
    <name type="synonym">Tilapia nilotica</name>
    <dbReference type="NCBI Taxonomy" id="8128"/>
    <lineage>
        <taxon>Eukaryota</taxon>
        <taxon>Metazoa</taxon>
        <taxon>Chordata</taxon>
        <taxon>Craniata</taxon>
        <taxon>Vertebrata</taxon>
        <taxon>Euteleostomi</taxon>
        <taxon>Actinopterygii</taxon>
        <taxon>Neopterygii</taxon>
        <taxon>Teleostei</taxon>
        <taxon>Neoteleostei</taxon>
        <taxon>Acanthomorphata</taxon>
        <taxon>Ovalentaria</taxon>
        <taxon>Cichlomorphae</taxon>
        <taxon>Cichliformes</taxon>
        <taxon>Cichlidae</taxon>
        <taxon>African cichlids</taxon>
        <taxon>Pseudocrenilabrinae</taxon>
        <taxon>Oreochromini</taxon>
        <taxon>Oreochromis</taxon>
    </lineage>
</organism>
<dbReference type="Proteomes" id="UP000005207">
    <property type="component" value="Linkage group LG11"/>
</dbReference>
<dbReference type="InterPro" id="IPR001878">
    <property type="entry name" value="Znf_CCHC"/>
</dbReference>
<dbReference type="AlphaFoldDB" id="A0A669B1P8"/>
<proteinExistence type="predicted"/>
<dbReference type="GeneTree" id="ENSGT01030000234522"/>
<dbReference type="CDD" id="cd00590">
    <property type="entry name" value="RRM_SF"/>
    <property type="match status" value="1"/>
</dbReference>
<reference evidence="7" key="3">
    <citation type="submission" date="2025-09" db="UniProtKB">
        <authorList>
            <consortium name="Ensembl"/>
        </authorList>
    </citation>
    <scope>IDENTIFICATION</scope>
</reference>
<feature type="coiled-coil region" evidence="3">
    <location>
        <begin position="430"/>
        <end position="498"/>
    </location>
</feature>
<evidence type="ECO:0000256" key="4">
    <source>
        <dbReference type="SAM" id="MobiDB-lite"/>
    </source>
</evidence>
<dbReference type="InterPro" id="IPR000504">
    <property type="entry name" value="RRM_dom"/>
</dbReference>